<keyword evidence="7 11" id="KW-0573">Peptidoglycan synthesis</keyword>
<feature type="transmembrane region" description="Helical" evidence="11">
    <location>
        <begin position="78"/>
        <end position="100"/>
    </location>
</feature>
<dbReference type="EC" id="2.4.99.28" evidence="11"/>
<organism evidence="12 13">
    <name type="scientific">Spirochaeta africana (strain ATCC 700263 / DSM 8902 / Z-7692)</name>
    <dbReference type="NCBI Taxonomy" id="889378"/>
    <lineage>
        <taxon>Bacteria</taxon>
        <taxon>Pseudomonadati</taxon>
        <taxon>Spirochaetota</taxon>
        <taxon>Spirochaetia</taxon>
        <taxon>Spirochaetales</taxon>
        <taxon>Spirochaetaceae</taxon>
        <taxon>Spirochaeta</taxon>
    </lineage>
</organism>
<keyword evidence="11" id="KW-0997">Cell inner membrane</keyword>
<feature type="transmembrane region" description="Helical" evidence="11">
    <location>
        <begin position="12"/>
        <end position="33"/>
    </location>
</feature>
<dbReference type="AlphaFoldDB" id="H9UJ74"/>
<feature type="transmembrane region" description="Helical" evidence="11">
    <location>
        <begin position="380"/>
        <end position="403"/>
    </location>
</feature>
<dbReference type="PANTHER" id="PTHR30474:SF1">
    <property type="entry name" value="PEPTIDOGLYCAN GLYCOSYLTRANSFERASE MRDB"/>
    <property type="match status" value="1"/>
</dbReference>
<accession>H9UJ74</accession>
<dbReference type="HOGENOM" id="CLU_029243_2_2_12"/>
<dbReference type="NCBIfam" id="NF037961">
    <property type="entry name" value="RodA_shape"/>
    <property type="match status" value="1"/>
</dbReference>
<dbReference type="NCBIfam" id="TIGR02210">
    <property type="entry name" value="rodA_shape"/>
    <property type="match status" value="1"/>
</dbReference>
<evidence type="ECO:0000313" key="12">
    <source>
        <dbReference type="EMBL" id="AFG37567.1"/>
    </source>
</evidence>
<evidence type="ECO:0000256" key="7">
    <source>
        <dbReference type="ARBA" id="ARBA00022984"/>
    </source>
</evidence>
<protein>
    <recommendedName>
        <fullName evidence="11">Peptidoglycan glycosyltransferase RodA</fullName>
        <shortName evidence="11">PGT</shortName>
        <ecNumber evidence="11">2.4.99.28</ecNumber>
    </recommendedName>
    <alternativeName>
        <fullName evidence="11">Cell elongation protein RodA</fullName>
    </alternativeName>
    <alternativeName>
        <fullName evidence="11">Cell wall polymerase</fullName>
    </alternativeName>
    <alternativeName>
        <fullName evidence="11">Peptidoglycan polymerase</fullName>
        <shortName evidence="11">PG polymerase</shortName>
    </alternativeName>
</protein>
<evidence type="ECO:0000256" key="11">
    <source>
        <dbReference type="HAMAP-Rule" id="MF_02079"/>
    </source>
</evidence>
<feature type="transmembrane region" description="Helical" evidence="11">
    <location>
        <begin position="106"/>
        <end position="130"/>
    </location>
</feature>
<feature type="transmembrane region" description="Helical" evidence="11">
    <location>
        <begin position="347"/>
        <end position="368"/>
    </location>
</feature>
<keyword evidence="2 11" id="KW-1003">Cell membrane</keyword>
<feature type="transmembrane region" description="Helical" evidence="11">
    <location>
        <begin position="53"/>
        <end position="71"/>
    </location>
</feature>
<keyword evidence="5 11" id="KW-0812">Transmembrane</keyword>
<evidence type="ECO:0000256" key="1">
    <source>
        <dbReference type="ARBA" id="ARBA00004141"/>
    </source>
</evidence>
<dbReference type="PROSITE" id="PS00428">
    <property type="entry name" value="FTSW_RODA_SPOVE"/>
    <property type="match status" value="1"/>
</dbReference>
<dbReference type="InterPro" id="IPR011923">
    <property type="entry name" value="RodA/MrdB"/>
</dbReference>
<sequence>MRDLQMRSGGKFSIDFPILAATLMLCGIGIMFIYSSSVTATGELRSQEYLRQIFWLIPGLIMMVAVALTDYKYYQDFALYIFGGMLVLLVLTLFFGQVVFGGRRWLGIMGVGFQPSEFAKIAYIIFLALVVDRNRVRLHNPIFLSVLFFITLVPVGLILVQPDLGTATVFIPIFIVVIFIAGANLWFIAFLVGVIVSSMFFAMLPAWMEFVVQRDIPIILTLQTPSHAALLAIAAYIIAAASAVGYFLLHRRWFIPGAFLGVVLGTGILGGLAASRILREYQMMRLVVFMNPNIDPRGAGWNIIQSLTAVGSGGLTGKGFLLGTHSHYQYIPQQTTDFIFSIIAEEWGFLGSLFLFSLFMVILFRGAIIMRRAKDGFGAYICAGIIAMFFYHFMINIGMAIGMMPITGLPLFFISYGGSSLWTGLISIGLLQSVYRHRYTF</sequence>
<keyword evidence="13" id="KW-1185">Reference proteome</keyword>
<dbReference type="GO" id="GO:0051301">
    <property type="term" value="P:cell division"/>
    <property type="evidence" value="ECO:0007669"/>
    <property type="project" value="InterPro"/>
</dbReference>
<proteinExistence type="inferred from homology"/>
<evidence type="ECO:0000313" key="13">
    <source>
        <dbReference type="Proteomes" id="UP000007383"/>
    </source>
</evidence>
<comment type="catalytic activity">
    <reaction evidence="11">
        <text>[GlcNAc-(1-&gt;4)-Mur2Ac(oyl-L-Ala-gamma-D-Glu-L-Lys-D-Ala-D-Ala)](n)-di-trans,octa-cis-undecaprenyl diphosphate + beta-D-GlcNAc-(1-&gt;4)-Mur2Ac(oyl-L-Ala-gamma-D-Glu-L-Lys-D-Ala-D-Ala)-di-trans,octa-cis-undecaprenyl diphosphate = [GlcNAc-(1-&gt;4)-Mur2Ac(oyl-L-Ala-gamma-D-Glu-L-Lys-D-Ala-D-Ala)](n+1)-di-trans,octa-cis-undecaprenyl diphosphate + di-trans,octa-cis-undecaprenyl diphosphate + H(+)</text>
        <dbReference type="Rhea" id="RHEA:23708"/>
        <dbReference type="Rhea" id="RHEA-COMP:9602"/>
        <dbReference type="Rhea" id="RHEA-COMP:9603"/>
        <dbReference type="ChEBI" id="CHEBI:15378"/>
        <dbReference type="ChEBI" id="CHEBI:58405"/>
        <dbReference type="ChEBI" id="CHEBI:60033"/>
        <dbReference type="ChEBI" id="CHEBI:78435"/>
        <dbReference type="EC" id="2.4.99.28"/>
    </reaction>
</comment>
<dbReference type="InterPro" id="IPR018365">
    <property type="entry name" value="Cell_cycle_FtsW-rel_CS"/>
</dbReference>
<evidence type="ECO:0000256" key="3">
    <source>
        <dbReference type="ARBA" id="ARBA00022676"/>
    </source>
</evidence>
<dbReference type="PANTHER" id="PTHR30474">
    <property type="entry name" value="CELL CYCLE PROTEIN"/>
    <property type="match status" value="1"/>
</dbReference>
<comment type="subcellular location">
    <subcellularLocation>
        <location evidence="11">Cell inner membrane</location>
        <topology evidence="11">Multi-pass membrane protein</topology>
    </subcellularLocation>
    <subcellularLocation>
        <location evidence="1">Membrane</location>
        <topology evidence="1">Multi-pass membrane protein</topology>
    </subcellularLocation>
</comment>
<dbReference type="KEGG" id="sfc:Spiaf_1508"/>
<dbReference type="PATRIC" id="fig|889378.3.peg.1499"/>
<dbReference type="GO" id="GO:0005886">
    <property type="term" value="C:plasma membrane"/>
    <property type="evidence" value="ECO:0007669"/>
    <property type="project" value="UniProtKB-SubCell"/>
</dbReference>
<reference evidence="13" key="1">
    <citation type="journal article" date="2013" name="Stand. Genomic Sci.">
        <title>Complete genome sequence of the halophilic bacterium Spirochaeta africana type strain (Z-7692(T)) from the alkaline Lake Magadi in the East African Rift.</title>
        <authorList>
            <person name="Liolos K."/>
            <person name="Abt B."/>
            <person name="Scheuner C."/>
            <person name="Teshima H."/>
            <person name="Held B."/>
            <person name="Lapidus A."/>
            <person name="Nolan M."/>
            <person name="Lucas S."/>
            <person name="Deshpande S."/>
            <person name="Cheng J.F."/>
            <person name="Tapia R."/>
            <person name="Goodwin L.A."/>
            <person name="Pitluck S."/>
            <person name="Pagani I."/>
            <person name="Ivanova N."/>
            <person name="Mavromatis K."/>
            <person name="Mikhailova N."/>
            <person name="Huntemann M."/>
            <person name="Pati A."/>
            <person name="Chen A."/>
            <person name="Palaniappan K."/>
            <person name="Land M."/>
            <person name="Rohde M."/>
            <person name="Tindall B.J."/>
            <person name="Detter J.C."/>
            <person name="Goker M."/>
            <person name="Bristow J."/>
            <person name="Eisen J.A."/>
            <person name="Markowitz V."/>
            <person name="Hugenholtz P."/>
            <person name="Woyke T."/>
            <person name="Klenk H.P."/>
            <person name="Kyrpides N.C."/>
        </authorList>
    </citation>
    <scope>NUCLEOTIDE SEQUENCE</scope>
    <source>
        <strain evidence="13">ATCC 700263 / DSM 8902 / Z-7692</strain>
    </source>
</reference>
<feature type="transmembrane region" description="Helical" evidence="11">
    <location>
        <begin position="166"/>
        <end position="183"/>
    </location>
</feature>
<keyword evidence="10 11" id="KW-0961">Cell wall biogenesis/degradation</keyword>
<keyword evidence="6 11" id="KW-0133">Cell shape</keyword>
<dbReference type="Proteomes" id="UP000007383">
    <property type="component" value="Chromosome"/>
</dbReference>
<dbReference type="GO" id="GO:0015648">
    <property type="term" value="F:lipid-linked peptidoglycan transporter activity"/>
    <property type="evidence" value="ECO:0007669"/>
    <property type="project" value="TreeGrafter"/>
</dbReference>
<gene>
    <name evidence="11" type="primary">rodA</name>
    <name evidence="12" type="ordered locus">Spiaf_1508</name>
</gene>
<evidence type="ECO:0000256" key="8">
    <source>
        <dbReference type="ARBA" id="ARBA00022989"/>
    </source>
</evidence>
<evidence type="ECO:0000256" key="5">
    <source>
        <dbReference type="ARBA" id="ARBA00022692"/>
    </source>
</evidence>
<evidence type="ECO:0000256" key="10">
    <source>
        <dbReference type="ARBA" id="ARBA00023316"/>
    </source>
</evidence>
<dbReference type="STRING" id="889378.Spiaf_1508"/>
<feature type="transmembrane region" description="Helical" evidence="11">
    <location>
        <begin position="188"/>
        <end position="208"/>
    </location>
</feature>
<evidence type="ECO:0000256" key="4">
    <source>
        <dbReference type="ARBA" id="ARBA00022679"/>
    </source>
</evidence>
<comment type="function">
    <text evidence="11">Peptidoglycan polymerase that is essential for cell wall elongation.</text>
</comment>
<feature type="transmembrane region" description="Helical" evidence="11">
    <location>
        <begin position="258"/>
        <end position="278"/>
    </location>
</feature>
<keyword evidence="4 11" id="KW-0808">Transferase</keyword>
<feature type="transmembrane region" description="Helical" evidence="11">
    <location>
        <begin position="409"/>
        <end position="431"/>
    </location>
</feature>
<dbReference type="GO" id="GO:0008360">
    <property type="term" value="P:regulation of cell shape"/>
    <property type="evidence" value="ECO:0007669"/>
    <property type="project" value="UniProtKB-KW"/>
</dbReference>
<dbReference type="EMBL" id="CP003282">
    <property type="protein sequence ID" value="AFG37567.1"/>
    <property type="molecule type" value="Genomic_DNA"/>
</dbReference>
<dbReference type="GO" id="GO:0071555">
    <property type="term" value="P:cell wall organization"/>
    <property type="evidence" value="ECO:0007669"/>
    <property type="project" value="UniProtKB-KW"/>
</dbReference>
<dbReference type="GO" id="GO:0032153">
    <property type="term" value="C:cell division site"/>
    <property type="evidence" value="ECO:0007669"/>
    <property type="project" value="TreeGrafter"/>
</dbReference>
<dbReference type="RefSeq" id="WP_014455551.1">
    <property type="nucleotide sequence ID" value="NC_017098.1"/>
</dbReference>
<comment type="pathway">
    <text evidence="11">Cell wall biogenesis; peptidoglycan biosynthesis.</text>
</comment>
<dbReference type="eggNOG" id="COG0772">
    <property type="taxonomic scope" value="Bacteria"/>
</dbReference>
<feature type="transmembrane region" description="Helical" evidence="11">
    <location>
        <begin position="142"/>
        <end position="160"/>
    </location>
</feature>
<comment type="similarity">
    <text evidence="11">Belongs to the SEDS family. MrdB/RodA subfamily.</text>
</comment>
<dbReference type="GO" id="GO:0008955">
    <property type="term" value="F:peptidoglycan glycosyltransferase activity"/>
    <property type="evidence" value="ECO:0007669"/>
    <property type="project" value="UniProtKB-UniRule"/>
</dbReference>
<evidence type="ECO:0000256" key="6">
    <source>
        <dbReference type="ARBA" id="ARBA00022960"/>
    </source>
</evidence>
<evidence type="ECO:0000256" key="9">
    <source>
        <dbReference type="ARBA" id="ARBA00023136"/>
    </source>
</evidence>
<dbReference type="Pfam" id="PF01098">
    <property type="entry name" value="FTSW_RODA_SPOVE"/>
    <property type="match status" value="2"/>
</dbReference>
<dbReference type="UniPathway" id="UPA00219"/>
<dbReference type="InterPro" id="IPR001182">
    <property type="entry name" value="FtsW/RodA"/>
</dbReference>
<evidence type="ECO:0000256" key="2">
    <source>
        <dbReference type="ARBA" id="ARBA00022475"/>
    </source>
</evidence>
<keyword evidence="8 11" id="KW-1133">Transmembrane helix</keyword>
<keyword evidence="3 11" id="KW-0328">Glycosyltransferase</keyword>
<dbReference type="HAMAP" id="MF_02079">
    <property type="entry name" value="PGT_RodA"/>
    <property type="match status" value="1"/>
</dbReference>
<keyword evidence="9 11" id="KW-0472">Membrane</keyword>
<name>H9UJ74_SPIAZ</name>
<feature type="transmembrane region" description="Helical" evidence="11">
    <location>
        <begin position="228"/>
        <end position="249"/>
    </location>
</feature>
<dbReference type="GO" id="GO:0009252">
    <property type="term" value="P:peptidoglycan biosynthetic process"/>
    <property type="evidence" value="ECO:0007669"/>
    <property type="project" value="UniProtKB-UniRule"/>
</dbReference>